<sequence length="196" mass="21596">MAEELHGVDHSFKDEHEEQRRVARSSKCPVCILALFVILCITILVFAKLVLSVKSPNVKLTSVTVEHLRYGNAPSPSFIATMVAEMTVENRNFGNFEFQNGLAYVKYGGVTFGKWKIGDGVANGKSTKKMTIKLDVMSNKHPASTLSNDINSRTLKFSSYAKLNGRVCSLKIIKKKTTAEMNCTMILICQAAGSKT</sequence>
<proteinExistence type="predicted"/>
<reference evidence="4 5" key="1">
    <citation type="journal article" date="2019" name="Plant Biotechnol. J.">
        <title>The red bayberry genome and genetic basis of sex determination.</title>
        <authorList>
            <person name="Jia H.M."/>
            <person name="Jia H.J."/>
            <person name="Cai Q.L."/>
            <person name="Wang Y."/>
            <person name="Zhao H.B."/>
            <person name="Yang W.F."/>
            <person name="Wang G.Y."/>
            <person name="Li Y.H."/>
            <person name="Zhan D.L."/>
            <person name="Shen Y.T."/>
            <person name="Niu Q.F."/>
            <person name="Chang L."/>
            <person name="Qiu J."/>
            <person name="Zhao L."/>
            <person name="Xie H.B."/>
            <person name="Fu W.Y."/>
            <person name="Jin J."/>
            <person name="Li X.W."/>
            <person name="Jiao Y."/>
            <person name="Zhou C.C."/>
            <person name="Tu T."/>
            <person name="Chai C.Y."/>
            <person name="Gao J.L."/>
            <person name="Fan L.J."/>
            <person name="van de Weg E."/>
            <person name="Wang J.Y."/>
            <person name="Gao Z.S."/>
        </authorList>
    </citation>
    <scope>NUCLEOTIDE SEQUENCE [LARGE SCALE GENOMIC DNA]</scope>
    <source>
        <tissue evidence="4">Leaves</tissue>
    </source>
</reference>
<evidence type="ECO:0000256" key="3">
    <source>
        <dbReference type="SAM" id="Phobius"/>
    </source>
</evidence>
<accession>A0A6A1VXU5</accession>
<dbReference type="EMBL" id="RXIC02000022">
    <property type="protein sequence ID" value="KAB1215400.1"/>
    <property type="molecule type" value="Genomic_DNA"/>
</dbReference>
<comment type="subcellular location">
    <subcellularLocation>
        <location evidence="1">Membrane</location>
    </subcellularLocation>
</comment>
<evidence type="ECO:0000256" key="2">
    <source>
        <dbReference type="ARBA" id="ARBA00023136"/>
    </source>
</evidence>
<organism evidence="4 5">
    <name type="scientific">Morella rubra</name>
    <name type="common">Chinese bayberry</name>
    <dbReference type="NCBI Taxonomy" id="262757"/>
    <lineage>
        <taxon>Eukaryota</taxon>
        <taxon>Viridiplantae</taxon>
        <taxon>Streptophyta</taxon>
        <taxon>Embryophyta</taxon>
        <taxon>Tracheophyta</taxon>
        <taxon>Spermatophyta</taxon>
        <taxon>Magnoliopsida</taxon>
        <taxon>eudicotyledons</taxon>
        <taxon>Gunneridae</taxon>
        <taxon>Pentapetalae</taxon>
        <taxon>rosids</taxon>
        <taxon>fabids</taxon>
        <taxon>Fagales</taxon>
        <taxon>Myricaceae</taxon>
        <taxon>Morella</taxon>
    </lineage>
</organism>
<keyword evidence="2 3" id="KW-0472">Membrane</keyword>
<keyword evidence="3" id="KW-0812">Transmembrane</keyword>
<dbReference type="GO" id="GO:0098542">
    <property type="term" value="P:defense response to other organism"/>
    <property type="evidence" value="ECO:0007669"/>
    <property type="project" value="InterPro"/>
</dbReference>
<evidence type="ECO:0000313" key="5">
    <source>
        <dbReference type="Proteomes" id="UP000516437"/>
    </source>
</evidence>
<evidence type="ECO:0000256" key="1">
    <source>
        <dbReference type="ARBA" id="ARBA00004370"/>
    </source>
</evidence>
<evidence type="ECO:0000313" key="4">
    <source>
        <dbReference type="EMBL" id="KAB1215400.1"/>
    </source>
</evidence>
<dbReference type="Proteomes" id="UP000516437">
    <property type="component" value="Chromosome 4"/>
</dbReference>
<evidence type="ECO:0008006" key="6">
    <source>
        <dbReference type="Google" id="ProtNLM"/>
    </source>
</evidence>
<dbReference type="PANTHER" id="PTHR31234:SF65">
    <property type="entry name" value="LATE EMBRYOGENESIS ABUNDANT PROTEIN, LEA_2 SUBGROUP"/>
    <property type="match status" value="1"/>
</dbReference>
<dbReference type="OrthoDB" id="1894389at2759"/>
<feature type="transmembrane region" description="Helical" evidence="3">
    <location>
        <begin position="30"/>
        <end position="51"/>
    </location>
</feature>
<keyword evidence="5" id="KW-1185">Reference proteome</keyword>
<dbReference type="AlphaFoldDB" id="A0A6A1VXU5"/>
<dbReference type="PANTHER" id="PTHR31234">
    <property type="entry name" value="LATE EMBRYOGENESIS ABUNDANT (LEA) HYDROXYPROLINE-RICH GLYCOPROTEIN FAMILY"/>
    <property type="match status" value="1"/>
</dbReference>
<protein>
    <recommendedName>
        <fullName evidence="6">Late embryogenesis abundant protein LEA-2 subgroup domain-containing protein</fullName>
    </recommendedName>
</protein>
<dbReference type="InterPro" id="IPR044839">
    <property type="entry name" value="NDR1-like"/>
</dbReference>
<name>A0A6A1VXU5_9ROSI</name>
<dbReference type="GO" id="GO:0016020">
    <property type="term" value="C:membrane"/>
    <property type="evidence" value="ECO:0007669"/>
    <property type="project" value="UniProtKB-SubCell"/>
</dbReference>
<comment type="caution">
    <text evidence="4">The sequence shown here is derived from an EMBL/GenBank/DDBJ whole genome shotgun (WGS) entry which is preliminary data.</text>
</comment>
<keyword evidence="3" id="KW-1133">Transmembrane helix</keyword>
<gene>
    <name evidence="4" type="ORF">CJ030_MR4G025310</name>
</gene>